<organism evidence="8 9">
    <name type="scientific">Botryosphaeria parva (strain UCR-NP2)</name>
    <name type="common">Grapevine canker fungus</name>
    <name type="synonym">Neofusicoccum parvum</name>
    <dbReference type="NCBI Taxonomy" id="1287680"/>
    <lineage>
        <taxon>Eukaryota</taxon>
        <taxon>Fungi</taxon>
        <taxon>Dikarya</taxon>
        <taxon>Ascomycota</taxon>
        <taxon>Pezizomycotina</taxon>
        <taxon>Dothideomycetes</taxon>
        <taxon>Dothideomycetes incertae sedis</taxon>
        <taxon>Botryosphaeriales</taxon>
        <taxon>Botryosphaeriaceae</taxon>
        <taxon>Neofusicoccum</taxon>
    </lineage>
</organism>
<evidence type="ECO:0000256" key="3">
    <source>
        <dbReference type="ARBA" id="ARBA00022989"/>
    </source>
</evidence>
<gene>
    <name evidence="8" type="ORF">UCRNP2_9773</name>
</gene>
<evidence type="ECO:0000256" key="4">
    <source>
        <dbReference type="ARBA" id="ARBA00023136"/>
    </source>
</evidence>
<evidence type="ECO:0000256" key="2">
    <source>
        <dbReference type="ARBA" id="ARBA00022692"/>
    </source>
</evidence>
<name>R1GCA4_BOTPV</name>
<comment type="subcellular location">
    <subcellularLocation>
        <location evidence="1">Membrane</location>
        <topology evidence="1">Multi-pass membrane protein</topology>
    </subcellularLocation>
</comment>
<dbReference type="eggNOG" id="ENOG502QTGV">
    <property type="taxonomic scope" value="Eukaryota"/>
</dbReference>
<evidence type="ECO:0000256" key="6">
    <source>
        <dbReference type="SAM" id="Phobius"/>
    </source>
</evidence>
<feature type="transmembrane region" description="Helical" evidence="6">
    <location>
        <begin position="375"/>
        <end position="396"/>
    </location>
</feature>
<dbReference type="GO" id="GO:0007166">
    <property type="term" value="P:cell surface receptor signaling pathway"/>
    <property type="evidence" value="ECO:0007669"/>
    <property type="project" value="InterPro"/>
</dbReference>
<dbReference type="GO" id="GO:0004930">
    <property type="term" value="F:G protein-coupled receptor activity"/>
    <property type="evidence" value="ECO:0007669"/>
    <property type="project" value="InterPro"/>
</dbReference>
<dbReference type="Proteomes" id="UP000013521">
    <property type="component" value="Unassembled WGS sequence"/>
</dbReference>
<dbReference type="HOGENOM" id="CLU_024810_3_1_1"/>
<feature type="transmembrane region" description="Helical" evidence="6">
    <location>
        <begin position="117"/>
        <end position="138"/>
    </location>
</feature>
<sequence>MSDEARTYESVSRAASTLSIASTVFVVATFAAFPYFRKPINRLIIYASIGNVLLNVGSIISVSGTPARGASSDLCRFQGFFMQMFMPADAMWTLSMATNVYLTFFRKYDANDLRSLEMRYVAINYGVWFIPAAIYLILDMSPVHSHIYGDATIWCWISHDFEWVRFAFFYIPVWVVILVTIAIYVRTGREIFRQRASLRNGNGAGRSYSDPPVPLLQTGNPFTANIQKNCIQRVTEIEVITEDVSRDNDSMVIEQCKTDSQARSSFSSTRQLSPPQAVHVHGNPHCVYTGQQTSCNSCCNSAIWPFSNNKQTDQDINKFYATASISRGTPTELAEARFALLDRIESGGSSNQNNSDKLHTQYGVANDAAWSYAKVAFLMFIALFIVWIPATINRVYSAVNGGKSDYGIAVFCAAIIPTQGFWNCMIYIATSWSQCCSALNDSPILMTTTHDNDKITGDGKRREETKLPVVQEA</sequence>
<feature type="transmembrane region" description="Helical" evidence="6">
    <location>
        <begin position="15"/>
        <end position="36"/>
    </location>
</feature>
<dbReference type="KEGG" id="npa:UCRNP2_9773"/>
<feature type="domain" description="G-protein coupled receptors family 2 profile 2" evidence="7">
    <location>
        <begin position="8"/>
        <end position="195"/>
    </location>
</feature>
<keyword evidence="2 6" id="KW-0812">Transmembrane</keyword>
<dbReference type="AlphaFoldDB" id="R1GCA4"/>
<feature type="transmembrane region" description="Helical" evidence="6">
    <location>
        <begin position="408"/>
        <end position="429"/>
    </location>
</feature>
<keyword evidence="8" id="KW-0675">Receptor</keyword>
<dbReference type="Gene3D" id="1.20.1070.10">
    <property type="entry name" value="Rhodopsin 7-helix transmembrane proteins"/>
    <property type="match status" value="1"/>
</dbReference>
<dbReference type="GO" id="GO:0007189">
    <property type="term" value="P:adenylate cyclase-activating G protein-coupled receptor signaling pathway"/>
    <property type="evidence" value="ECO:0007669"/>
    <property type="project" value="TreeGrafter"/>
</dbReference>
<dbReference type="EMBL" id="KB916820">
    <property type="protein sequence ID" value="EOD43479.1"/>
    <property type="molecule type" value="Genomic_DNA"/>
</dbReference>
<dbReference type="OrthoDB" id="18453at2759"/>
<dbReference type="OMA" id="QVFMQGD"/>
<protein>
    <submittedName>
        <fullName evidence="8">Putative g-protein coupled receptor protein</fullName>
    </submittedName>
</protein>
<evidence type="ECO:0000313" key="9">
    <source>
        <dbReference type="Proteomes" id="UP000013521"/>
    </source>
</evidence>
<feature type="transmembrane region" description="Helical" evidence="6">
    <location>
        <begin position="166"/>
        <end position="185"/>
    </location>
</feature>
<dbReference type="PANTHER" id="PTHR23112:SF0">
    <property type="entry name" value="TRANSMEMBRANE PROTEIN 116"/>
    <property type="match status" value="1"/>
</dbReference>
<dbReference type="Pfam" id="PF00001">
    <property type="entry name" value="7tm_1"/>
    <property type="match status" value="1"/>
</dbReference>
<evidence type="ECO:0000259" key="7">
    <source>
        <dbReference type="PROSITE" id="PS50261"/>
    </source>
</evidence>
<evidence type="ECO:0000313" key="8">
    <source>
        <dbReference type="EMBL" id="EOD43479.1"/>
    </source>
</evidence>
<accession>R1GCA4</accession>
<dbReference type="PROSITE" id="PS50261">
    <property type="entry name" value="G_PROTEIN_RECEP_F2_4"/>
    <property type="match status" value="1"/>
</dbReference>
<feature type="transmembrane region" description="Helical" evidence="6">
    <location>
        <begin position="84"/>
        <end position="105"/>
    </location>
</feature>
<evidence type="ECO:0000256" key="5">
    <source>
        <dbReference type="SAM" id="MobiDB-lite"/>
    </source>
</evidence>
<reference evidence="9" key="1">
    <citation type="journal article" date="2013" name="Genome Announc.">
        <title>Draft genome sequence of Neofusicoccum parvum isolate UCR-NP2, a fungal vascular pathogen associated with grapevine cankers.</title>
        <authorList>
            <person name="Blanco-Ulate B."/>
            <person name="Rolshausen P."/>
            <person name="Cantu D."/>
        </authorList>
    </citation>
    <scope>NUCLEOTIDE SEQUENCE [LARGE SCALE GENOMIC DNA]</scope>
    <source>
        <strain evidence="9">UCR-NP2</strain>
    </source>
</reference>
<keyword evidence="4 6" id="KW-0472">Membrane</keyword>
<feature type="compositionally biased region" description="Basic and acidic residues" evidence="5">
    <location>
        <begin position="452"/>
        <end position="466"/>
    </location>
</feature>
<dbReference type="STRING" id="1287680.R1GCA4"/>
<evidence type="ECO:0000256" key="1">
    <source>
        <dbReference type="ARBA" id="ARBA00004141"/>
    </source>
</evidence>
<proteinExistence type="predicted"/>
<keyword evidence="3 6" id="KW-1133">Transmembrane helix</keyword>
<dbReference type="PANTHER" id="PTHR23112">
    <property type="entry name" value="G PROTEIN-COUPLED RECEPTOR 157-RELATED"/>
    <property type="match status" value="1"/>
</dbReference>
<dbReference type="SUPFAM" id="SSF81321">
    <property type="entry name" value="Family A G protein-coupled receptor-like"/>
    <property type="match status" value="1"/>
</dbReference>
<dbReference type="InterPro" id="IPR000276">
    <property type="entry name" value="GPCR_Rhodpsn"/>
</dbReference>
<feature type="region of interest" description="Disordered" evidence="5">
    <location>
        <begin position="452"/>
        <end position="473"/>
    </location>
</feature>
<feature type="transmembrane region" description="Helical" evidence="6">
    <location>
        <begin position="43"/>
        <end position="64"/>
    </location>
</feature>
<dbReference type="GO" id="GO:0005886">
    <property type="term" value="C:plasma membrane"/>
    <property type="evidence" value="ECO:0007669"/>
    <property type="project" value="TreeGrafter"/>
</dbReference>
<dbReference type="InterPro" id="IPR017981">
    <property type="entry name" value="GPCR_2-like_7TM"/>
</dbReference>